<keyword evidence="1" id="KW-0808">Transferase</keyword>
<proteinExistence type="predicted"/>
<gene>
    <name evidence="1" type="ORF">ENV82_04685</name>
</gene>
<comment type="caution">
    <text evidence="1">The sequence shown here is derived from an EMBL/GenBank/DDBJ whole genome shotgun (WGS) entry which is preliminary data.</text>
</comment>
<dbReference type="EMBL" id="DTHV01000146">
    <property type="protein sequence ID" value="HGW60706.1"/>
    <property type="molecule type" value="Genomic_DNA"/>
</dbReference>
<evidence type="ECO:0000313" key="1">
    <source>
        <dbReference type="EMBL" id="HGW60706.1"/>
    </source>
</evidence>
<name>A0A7C4TYC1_9BACT</name>
<dbReference type="AlphaFoldDB" id="A0A7C4TYC1"/>
<dbReference type="SUPFAM" id="SSF53756">
    <property type="entry name" value="UDP-Glycosyltransferase/glycogen phosphorylase"/>
    <property type="match status" value="1"/>
</dbReference>
<dbReference type="Gene3D" id="3.40.50.2000">
    <property type="entry name" value="Glycogen Phosphorylase B"/>
    <property type="match status" value="1"/>
</dbReference>
<reference evidence="1" key="1">
    <citation type="journal article" date="2020" name="mSystems">
        <title>Genome- and Community-Level Interaction Insights into Carbon Utilization and Element Cycling Functions of Hydrothermarchaeota in Hydrothermal Sediment.</title>
        <authorList>
            <person name="Zhou Z."/>
            <person name="Liu Y."/>
            <person name="Xu W."/>
            <person name="Pan J."/>
            <person name="Luo Z.H."/>
            <person name="Li M."/>
        </authorList>
    </citation>
    <scope>NUCLEOTIDE SEQUENCE [LARGE SCALE GENOMIC DNA]</scope>
    <source>
        <strain evidence="1">SpSt-794</strain>
    </source>
</reference>
<dbReference type="GO" id="GO:0016740">
    <property type="term" value="F:transferase activity"/>
    <property type="evidence" value="ECO:0007669"/>
    <property type="project" value="UniProtKB-KW"/>
</dbReference>
<sequence>MKIFIPMESKQTLGGGWTWIRTFTKFSKDWATITHNQEEKHDLCLIAGVTQTSRETIIREKENKIPIVLRIDNIPRNSRNRNTGTSRLYDFAQWADLVVYQSSWAKRYIMPFIKKDGPVIINGADETIFRPEGEKIRKDGEPQYLYSRFNRDETKRWELAWYQYILIQRKNPNAHLWIVGNFSFEHLEYNFDFFQGERYKYWGIIDNPELLAQIYRSADYLMYTYWNDACSQTLIECLLCGIEPIYYELSGGAKEIKESFEKYGREYLMATRMCKEYKEALEGVIR</sequence>
<accession>A0A7C4TYC1</accession>
<protein>
    <submittedName>
        <fullName evidence="1">Glycosyltransferase family 1 protein</fullName>
    </submittedName>
</protein>
<organism evidence="1">
    <name type="scientific">Caldisericum exile</name>
    <dbReference type="NCBI Taxonomy" id="693075"/>
    <lineage>
        <taxon>Bacteria</taxon>
        <taxon>Pseudomonadati</taxon>
        <taxon>Caldisericota/Cryosericota group</taxon>
        <taxon>Caldisericota</taxon>
        <taxon>Caldisericia</taxon>
        <taxon>Caldisericales</taxon>
        <taxon>Caldisericaceae</taxon>
        <taxon>Caldisericum</taxon>
    </lineage>
</organism>